<feature type="region of interest" description="Disordered" evidence="1">
    <location>
        <begin position="52"/>
        <end position="108"/>
    </location>
</feature>
<comment type="caution">
    <text evidence="2">The sequence shown here is derived from an EMBL/GenBank/DDBJ whole genome shotgun (WGS) entry which is preliminary data.</text>
</comment>
<evidence type="ECO:0000313" key="2">
    <source>
        <dbReference type="EMBL" id="OMO52770.1"/>
    </source>
</evidence>
<sequence length="158" mass="16636">MGLSGWTGGPVLGCQTKSGQLIPTVDAAVEAKRSTKKLPYSELNPIPISLIKNPSSSSLTRTRHLPSLSKVAAPPLPNSGRREPTPDANEKTSLIPSQAPNPQANDASTLDTTRLLGMGKGVLVGADIVREGPADMACTNKLGLPCQVDFKTCYWDDA</sequence>
<gene>
    <name evidence="2" type="ORF">COLO4_36984</name>
</gene>
<dbReference type="Proteomes" id="UP000187203">
    <property type="component" value="Unassembled WGS sequence"/>
</dbReference>
<evidence type="ECO:0000256" key="1">
    <source>
        <dbReference type="SAM" id="MobiDB-lite"/>
    </source>
</evidence>
<proteinExistence type="predicted"/>
<organism evidence="2 3">
    <name type="scientific">Corchorus olitorius</name>
    <dbReference type="NCBI Taxonomy" id="93759"/>
    <lineage>
        <taxon>Eukaryota</taxon>
        <taxon>Viridiplantae</taxon>
        <taxon>Streptophyta</taxon>
        <taxon>Embryophyta</taxon>
        <taxon>Tracheophyta</taxon>
        <taxon>Spermatophyta</taxon>
        <taxon>Magnoliopsida</taxon>
        <taxon>eudicotyledons</taxon>
        <taxon>Gunneridae</taxon>
        <taxon>Pentapetalae</taxon>
        <taxon>rosids</taxon>
        <taxon>malvids</taxon>
        <taxon>Malvales</taxon>
        <taxon>Malvaceae</taxon>
        <taxon>Grewioideae</taxon>
        <taxon>Apeibeae</taxon>
        <taxon>Corchorus</taxon>
    </lineage>
</organism>
<protein>
    <submittedName>
        <fullName evidence="2">Non-specific lipid-transfer protein</fullName>
    </submittedName>
</protein>
<dbReference type="EMBL" id="AWUE01023768">
    <property type="protein sequence ID" value="OMO52770.1"/>
    <property type="molecule type" value="Genomic_DNA"/>
</dbReference>
<feature type="compositionally biased region" description="Polar residues" evidence="1">
    <location>
        <begin position="91"/>
        <end position="108"/>
    </location>
</feature>
<reference evidence="3" key="1">
    <citation type="submission" date="2013-09" db="EMBL/GenBank/DDBJ databases">
        <title>Corchorus olitorius genome sequencing.</title>
        <authorList>
            <person name="Alam M."/>
            <person name="Haque M.S."/>
            <person name="Islam M.S."/>
            <person name="Emdad E.M."/>
            <person name="Islam M.M."/>
            <person name="Ahmed B."/>
            <person name="Halim A."/>
            <person name="Hossen Q.M.M."/>
            <person name="Hossain M.Z."/>
            <person name="Ahmed R."/>
            <person name="Khan M.M."/>
            <person name="Islam R."/>
            <person name="Rashid M.M."/>
            <person name="Khan S.A."/>
            <person name="Rahman M.S."/>
            <person name="Alam M."/>
            <person name="Yahiya A.S."/>
            <person name="Khan M.S."/>
            <person name="Azam M.S."/>
            <person name="Haque T."/>
            <person name="Lashkar M.Z.H."/>
            <person name="Akhand A.I."/>
            <person name="Morshed G."/>
            <person name="Roy S."/>
            <person name="Uddin K.S."/>
            <person name="Rabeya T."/>
            <person name="Hossain A.S."/>
            <person name="Chowdhury A."/>
            <person name="Snigdha A.R."/>
            <person name="Mortoza M.S."/>
            <person name="Matin S.A."/>
            <person name="Hoque S.M.E."/>
            <person name="Islam M.K."/>
            <person name="Roy D.K."/>
            <person name="Haider R."/>
            <person name="Moosa M.M."/>
            <person name="Elias S.M."/>
            <person name="Hasan A.M."/>
            <person name="Jahan S."/>
            <person name="Shafiuddin M."/>
            <person name="Mahmood N."/>
            <person name="Shommy N.S."/>
        </authorList>
    </citation>
    <scope>NUCLEOTIDE SEQUENCE [LARGE SCALE GENOMIC DNA]</scope>
    <source>
        <strain evidence="3">cv. O-4</strain>
    </source>
</reference>
<accession>A0A1R3G426</accession>
<keyword evidence="3" id="KW-1185">Reference proteome</keyword>
<name>A0A1R3G426_9ROSI</name>
<dbReference type="AlphaFoldDB" id="A0A1R3G426"/>
<feature type="compositionally biased region" description="Basic and acidic residues" evidence="1">
    <location>
        <begin position="80"/>
        <end position="90"/>
    </location>
</feature>
<evidence type="ECO:0000313" key="3">
    <source>
        <dbReference type="Proteomes" id="UP000187203"/>
    </source>
</evidence>